<accession>A0ABW0PVC5</accession>
<reference evidence="2" key="1">
    <citation type="journal article" date="2019" name="Int. J. Syst. Evol. Microbiol.">
        <title>The Global Catalogue of Microorganisms (GCM) 10K type strain sequencing project: providing services to taxonomists for standard genome sequencing and annotation.</title>
        <authorList>
            <consortium name="The Broad Institute Genomics Platform"/>
            <consortium name="The Broad Institute Genome Sequencing Center for Infectious Disease"/>
            <person name="Wu L."/>
            <person name="Ma J."/>
        </authorList>
    </citation>
    <scope>NUCLEOTIDE SEQUENCE [LARGE SCALE GENOMIC DNA]</scope>
    <source>
        <strain evidence="2">KACC 12633</strain>
    </source>
</reference>
<dbReference type="RefSeq" id="WP_266344239.1">
    <property type="nucleotide sequence ID" value="NZ_JAPKNH010000004.1"/>
</dbReference>
<proteinExistence type="predicted"/>
<gene>
    <name evidence="1" type="ORF">ACFPP9_12070</name>
</gene>
<evidence type="ECO:0000313" key="1">
    <source>
        <dbReference type="EMBL" id="MFC5516510.1"/>
    </source>
</evidence>
<evidence type="ECO:0000313" key="2">
    <source>
        <dbReference type="Proteomes" id="UP001596150"/>
    </source>
</evidence>
<keyword evidence="2" id="KW-1185">Reference proteome</keyword>
<comment type="caution">
    <text evidence="1">The sequence shown here is derived from an EMBL/GenBank/DDBJ whole genome shotgun (WGS) entry which is preliminary data.</text>
</comment>
<dbReference type="EMBL" id="JBHSML010000003">
    <property type="protein sequence ID" value="MFC5516510.1"/>
    <property type="molecule type" value="Genomic_DNA"/>
</dbReference>
<protein>
    <submittedName>
        <fullName evidence="1">Uncharacterized protein</fullName>
    </submittedName>
</protein>
<dbReference type="Proteomes" id="UP001596150">
    <property type="component" value="Unassembled WGS sequence"/>
</dbReference>
<sequence>MANIPRLFAGQLSPGDFRARISKPDQDASDPNLGREHIDFDTAWPFAGNIHAVVKQRINGINANQTPDAANLSPRTIYFSALPYVPCVKIFLSAPDGSSITWREDVGPNAPGAGSLTYEAFNDRVVIYSQSGQFRFNNLVCAVVFKIPARDLGIVGNDPHPLARMLMGKRGDDYGLYASRPGFDVRTCSKAQMIFSSDDEFTVINGTDSNSVKGTAKTATDNTFTTIHFSYDWKGYIPIVLFFCTFDGSAGLGRNYVLPADREINTWGGAYPASGFITFPSPGVGMVSLRRIGELSTIYYSLIVLDEPLPTG</sequence>
<organism evidence="1 2">
    <name type="scientific">Kaistia terrae</name>
    <dbReference type="NCBI Taxonomy" id="537017"/>
    <lineage>
        <taxon>Bacteria</taxon>
        <taxon>Pseudomonadati</taxon>
        <taxon>Pseudomonadota</taxon>
        <taxon>Alphaproteobacteria</taxon>
        <taxon>Hyphomicrobiales</taxon>
        <taxon>Kaistiaceae</taxon>
        <taxon>Kaistia</taxon>
    </lineage>
</organism>
<name>A0ABW0PVC5_9HYPH</name>